<dbReference type="EMBL" id="BAAFZP010000001">
    <property type="protein sequence ID" value="GAB1581140.1"/>
    <property type="molecule type" value="Genomic_DNA"/>
</dbReference>
<comment type="caution">
    <text evidence="2">The sequence shown here is derived from an EMBL/GenBank/DDBJ whole genome shotgun (WGS) entry which is preliminary data.</text>
</comment>
<dbReference type="CDD" id="cd04301">
    <property type="entry name" value="NAT_SF"/>
    <property type="match status" value="1"/>
</dbReference>
<dbReference type="SUPFAM" id="SSF55729">
    <property type="entry name" value="Acyl-CoA N-acyltransferases (Nat)"/>
    <property type="match status" value="1"/>
</dbReference>
<dbReference type="Gene3D" id="3.40.630.30">
    <property type="match status" value="1"/>
</dbReference>
<feature type="domain" description="N-acetyltransferase" evidence="1">
    <location>
        <begin position="16"/>
        <end position="156"/>
    </location>
</feature>
<gene>
    <name evidence="2" type="ORF">PPNSA23_10830</name>
</gene>
<proteinExistence type="predicted"/>
<evidence type="ECO:0000313" key="3">
    <source>
        <dbReference type="Proteomes" id="UP001628091"/>
    </source>
</evidence>
<name>A0ABQ0GWV3_9HYPH</name>
<evidence type="ECO:0000259" key="1">
    <source>
        <dbReference type="PROSITE" id="PS51186"/>
    </source>
</evidence>
<protein>
    <recommendedName>
        <fullName evidence="1">N-acetyltransferase domain-containing protein</fullName>
    </recommendedName>
</protein>
<dbReference type="Pfam" id="PF00583">
    <property type="entry name" value="Acetyltransf_1"/>
    <property type="match status" value="1"/>
</dbReference>
<accession>A0ABQ0GWV3</accession>
<dbReference type="PROSITE" id="PS51186">
    <property type="entry name" value="GNAT"/>
    <property type="match status" value="1"/>
</dbReference>
<keyword evidence="3" id="KW-1185">Reference proteome</keyword>
<dbReference type="Proteomes" id="UP001628091">
    <property type="component" value="Unassembled WGS sequence"/>
</dbReference>
<dbReference type="RefSeq" id="WP_407864026.1">
    <property type="nucleotide sequence ID" value="NZ_BAAFZP010000001.1"/>
</dbReference>
<organism evidence="2 3">
    <name type="scientific">Phyllobacterium phragmitis</name>
    <dbReference type="NCBI Taxonomy" id="2670329"/>
    <lineage>
        <taxon>Bacteria</taxon>
        <taxon>Pseudomonadati</taxon>
        <taxon>Pseudomonadota</taxon>
        <taxon>Alphaproteobacteria</taxon>
        <taxon>Hyphomicrobiales</taxon>
        <taxon>Phyllobacteriaceae</taxon>
        <taxon>Phyllobacterium</taxon>
    </lineage>
</organism>
<reference evidence="2 3" key="1">
    <citation type="submission" date="2024-10" db="EMBL/GenBank/DDBJ databases">
        <title>Isolation, draft genome sequencing and identification of Phyllobacterium sp. NSA23, isolated from leaf soil.</title>
        <authorList>
            <person name="Akita H."/>
        </authorList>
    </citation>
    <scope>NUCLEOTIDE SEQUENCE [LARGE SCALE GENOMIC DNA]</scope>
    <source>
        <strain evidence="2 3">NSA23</strain>
    </source>
</reference>
<dbReference type="InterPro" id="IPR016181">
    <property type="entry name" value="Acyl_CoA_acyltransferase"/>
</dbReference>
<dbReference type="InterPro" id="IPR000182">
    <property type="entry name" value="GNAT_dom"/>
</dbReference>
<sequence length="177" mass="20169">MTHLQEFGKVEVTVRATIRPCQKEDLPALEWMGLYTRHRNVIRDAFEAQERGDGLMLLAIAAEFPIAQVWVRFGQHGRKSLAYLWAVRTFHPLQRAGIGRQMMQAAERILARHGIERAELEVDCDNQDVLGFYRGLGWHVVDRGDNDCFLLAKNIALHKPARTTGAAKQQRQADARP</sequence>
<evidence type="ECO:0000313" key="2">
    <source>
        <dbReference type="EMBL" id="GAB1581140.1"/>
    </source>
</evidence>